<sequence length="141" mass="14670">MSKRILVGVDDSEQAAGALSFVGDEWSDADVTLLYVIDPAESKSARGAGVPSGAEEWYERTKREAEATLAAAVDSLGVDGAVETTTVVGKPAASIVEYATEHDVDHIVVGSHGRRGISRVVLGSVAEAVVRNAPVPVTVVR</sequence>
<comment type="caution">
    <text evidence="3">The sequence shown here is derived from an EMBL/GenBank/DDBJ whole genome shotgun (WGS) entry which is preliminary data.</text>
</comment>
<comment type="similarity">
    <text evidence="1">Belongs to the universal stress protein A family.</text>
</comment>
<protein>
    <submittedName>
        <fullName evidence="3">Universal stress protein</fullName>
    </submittedName>
</protein>
<dbReference type="CDD" id="cd23659">
    <property type="entry name" value="USP_At3g01520-like"/>
    <property type="match status" value="1"/>
</dbReference>
<keyword evidence="4" id="KW-1185">Reference proteome</keyword>
<evidence type="ECO:0000313" key="3">
    <source>
        <dbReference type="EMBL" id="MFC7098182.1"/>
    </source>
</evidence>
<dbReference type="PANTHER" id="PTHR46268">
    <property type="entry name" value="STRESS RESPONSE PROTEIN NHAX"/>
    <property type="match status" value="1"/>
</dbReference>
<evidence type="ECO:0000259" key="2">
    <source>
        <dbReference type="Pfam" id="PF00582"/>
    </source>
</evidence>
<dbReference type="RefSeq" id="WP_276237316.1">
    <property type="nucleotide sequence ID" value="NZ_CP119989.1"/>
</dbReference>
<dbReference type="PRINTS" id="PR01438">
    <property type="entry name" value="UNVRSLSTRESS"/>
</dbReference>
<dbReference type="InterPro" id="IPR006016">
    <property type="entry name" value="UspA"/>
</dbReference>
<dbReference type="Gene3D" id="3.40.50.620">
    <property type="entry name" value="HUPs"/>
    <property type="match status" value="1"/>
</dbReference>
<feature type="domain" description="UspA" evidence="2">
    <location>
        <begin position="1"/>
        <end position="141"/>
    </location>
</feature>
<evidence type="ECO:0000256" key="1">
    <source>
        <dbReference type="ARBA" id="ARBA00008791"/>
    </source>
</evidence>
<dbReference type="SUPFAM" id="SSF52402">
    <property type="entry name" value="Adenine nucleotide alpha hydrolases-like"/>
    <property type="match status" value="1"/>
</dbReference>
<dbReference type="EMBL" id="JBHTAG010000003">
    <property type="protein sequence ID" value="MFC7098182.1"/>
    <property type="molecule type" value="Genomic_DNA"/>
</dbReference>
<dbReference type="GeneID" id="79270895"/>
<dbReference type="PANTHER" id="PTHR46268:SF24">
    <property type="entry name" value="UNIVERSAL STRESS PROTEIN"/>
    <property type="match status" value="1"/>
</dbReference>
<dbReference type="AlphaFoldDB" id="A0ABD5X113"/>
<name>A0ABD5X113_9EURY</name>
<evidence type="ECO:0000313" key="4">
    <source>
        <dbReference type="Proteomes" id="UP001596388"/>
    </source>
</evidence>
<proteinExistence type="inferred from homology"/>
<dbReference type="InterPro" id="IPR006015">
    <property type="entry name" value="Universal_stress_UspA"/>
</dbReference>
<dbReference type="InterPro" id="IPR014729">
    <property type="entry name" value="Rossmann-like_a/b/a_fold"/>
</dbReference>
<dbReference type="Pfam" id="PF00582">
    <property type="entry name" value="Usp"/>
    <property type="match status" value="1"/>
</dbReference>
<gene>
    <name evidence="3" type="ORF">ACFQKD_12800</name>
</gene>
<dbReference type="Proteomes" id="UP001596388">
    <property type="component" value="Unassembled WGS sequence"/>
</dbReference>
<organism evidence="3 4">
    <name type="scientific">Halobaculum marinum</name>
    <dbReference type="NCBI Taxonomy" id="3031996"/>
    <lineage>
        <taxon>Archaea</taxon>
        <taxon>Methanobacteriati</taxon>
        <taxon>Methanobacteriota</taxon>
        <taxon>Stenosarchaea group</taxon>
        <taxon>Halobacteria</taxon>
        <taxon>Halobacteriales</taxon>
        <taxon>Haloferacaceae</taxon>
        <taxon>Halobaculum</taxon>
    </lineage>
</organism>
<accession>A0ABD5X113</accession>
<reference evidence="3 4" key="1">
    <citation type="journal article" date="2019" name="Int. J. Syst. Evol. Microbiol.">
        <title>The Global Catalogue of Microorganisms (GCM) 10K type strain sequencing project: providing services to taxonomists for standard genome sequencing and annotation.</title>
        <authorList>
            <consortium name="The Broad Institute Genomics Platform"/>
            <consortium name="The Broad Institute Genome Sequencing Center for Infectious Disease"/>
            <person name="Wu L."/>
            <person name="Ma J."/>
        </authorList>
    </citation>
    <scope>NUCLEOTIDE SEQUENCE [LARGE SCALE GENOMIC DNA]</scope>
    <source>
        <strain evidence="3 4">DT55</strain>
    </source>
</reference>